<proteinExistence type="predicted"/>
<feature type="binding site" evidence="7">
    <location>
        <position position="943"/>
    </location>
    <ligand>
        <name>ATP</name>
        <dbReference type="ChEBI" id="CHEBI:30616"/>
    </ligand>
</feature>
<feature type="domain" description="AGC-kinase C-terminal" evidence="11">
    <location>
        <begin position="1187"/>
        <end position="1261"/>
    </location>
</feature>
<dbReference type="PANTHER" id="PTHR24351">
    <property type="entry name" value="RIBOSOMAL PROTEIN S6 KINASE"/>
    <property type="match status" value="1"/>
</dbReference>
<evidence type="ECO:0000313" key="12">
    <source>
        <dbReference type="EMBL" id="GMH90945.1"/>
    </source>
</evidence>
<dbReference type="PROSITE" id="PS00108">
    <property type="entry name" value="PROTEIN_KINASE_ST"/>
    <property type="match status" value="1"/>
</dbReference>
<dbReference type="GO" id="GO:0035556">
    <property type="term" value="P:intracellular signal transduction"/>
    <property type="evidence" value="ECO:0007669"/>
    <property type="project" value="InterPro"/>
</dbReference>
<dbReference type="PROSITE" id="PS50011">
    <property type="entry name" value="PROTEIN_KINASE_DOM"/>
    <property type="match status" value="1"/>
</dbReference>
<keyword evidence="2" id="KW-0597">Phosphoprotein</keyword>
<dbReference type="SMART" id="SM00220">
    <property type="entry name" value="S_TKc"/>
    <property type="match status" value="1"/>
</dbReference>
<evidence type="ECO:0000259" key="9">
    <source>
        <dbReference type="PROSITE" id="PS50011"/>
    </source>
</evidence>
<keyword evidence="4 7" id="KW-0547">Nucleotide-binding</keyword>
<evidence type="ECO:0000256" key="3">
    <source>
        <dbReference type="ARBA" id="ARBA00022679"/>
    </source>
</evidence>
<dbReference type="InterPro" id="IPR023393">
    <property type="entry name" value="START-like_dom_sf"/>
</dbReference>
<feature type="region of interest" description="Disordered" evidence="8">
    <location>
        <begin position="474"/>
        <end position="507"/>
    </location>
</feature>
<dbReference type="SUPFAM" id="SSF55961">
    <property type="entry name" value="Bet v1-like"/>
    <property type="match status" value="1"/>
</dbReference>
<dbReference type="Pfam" id="PF00610">
    <property type="entry name" value="DEP"/>
    <property type="match status" value="1"/>
</dbReference>
<feature type="compositionally biased region" description="Low complexity" evidence="8">
    <location>
        <begin position="275"/>
        <end position="296"/>
    </location>
</feature>
<reference evidence="13" key="1">
    <citation type="journal article" date="2023" name="Commun. Biol.">
        <title>Genome analysis of Parmales, the sister group of diatoms, reveals the evolutionary specialization of diatoms from phago-mixotrophs to photoautotrophs.</title>
        <authorList>
            <person name="Ban H."/>
            <person name="Sato S."/>
            <person name="Yoshikawa S."/>
            <person name="Yamada K."/>
            <person name="Nakamura Y."/>
            <person name="Ichinomiya M."/>
            <person name="Sato N."/>
            <person name="Blanc-Mathieu R."/>
            <person name="Endo H."/>
            <person name="Kuwata A."/>
            <person name="Ogata H."/>
        </authorList>
    </citation>
    <scope>NUCLEOTIDE SEQUENCE [LARGE SCALE GENOMIC DNA]</scope>
    <source>
        <strain evidence="13">NIES 3701</strain>
    </source>
</reference>
<feature type="region of interest" description="Disordered" evidence="8">
    <location>
        <begin position="1256"/>
        <end position="1286"/>
    </location>
</feature>
<dbReference type="InterPro" id="IPR008271">
    <property type="entry name" value="Ser/Thr_kinase_AS"/>
</dbReference>
<dbReference type="SMART" id="SM00133">
    <property type="entry name" value="S_TK_X"/>
    <property type="match status" value="1"/>
</dbReference>
<protein>
    <submittedName>
        <fullName evidence="12">Uncharacterized protein</fullName>
    </submittedName>
</protein>
<organism evidence="12 13">
    <name type="scientific">Triparma strigata</name>
    <dbReference type="NCBI Taxonomy" id="1606541"/>
    <lineage>
        <taxon>Eukaryota</taxon>
        <taxon>Sar</taxon>
        <taxon>Stramenopiles</taxon>
        <taxon>Ochrophyta</taxon>
        <taxon>Bolidophyceae</taxon>
        <taxon>Parmales</taxon>
        <taxon>Triparmaceae</taxon>
        <taxon>Triparma</taxon>
    </lineage>
</organism>
<dbReference type="EMBL" id="BRXY01000379">
    <property type="protein sequence ID" value="GMH90945.1"/>
    <property type="molecule type" value="Genomic_DNA"/>
</dbReference>
<evidence type="ECO:0000256" key="1">
    <source>
        <dbReference type="ARBA" id="ARBA00022527"/>
    </source>
</evidence>
<dbReference type="SUPFAM" id="SSF57903">
    <property type="entry name" value="FYVE/PHD zinc finger"/>
    <property type="match status" value="1"/>
</dbReference>
<gene>
    <name evidence="12" type="ORF">TrST_g6851</name>
</gene>
<feature type="compositionally biased region" description="Low complexity" evidence="8">
    <location>
        <begin position="584"/>
        <end position="602"/>
    </location>
</feature>
<dbReference type="InterPro" id="IPR017441">
    <property type="entry name" value="Protein_kinase_ATP_BS"/>
</dbReference>
<feature type="region of interest" description="Disordered" evidence="8">
    <location>
        <begin position="533"/>
        <end position="672"/>
    </location>
</feature>
<dbReference type="Proteomes" id="UP001165085">
    <property type="component" value="Unassembled WGS sequence"/>
</dbReference>
<accession>A0A9W7BN38</accession>
<sequence length="1319" mass="146598">MSSPSSSSPYIPYTNVASASASSSSSPNFNIVVTPSVPPLVPYLRSTLPIRNRQHLKRLFKCSFVGSEAVSLIVSTGWSSTRAGAVHIGQILLKLGYIRHVTDGHEFKDSFLYYRFFMDENKEYKNSQKERLKALDVLTEEEKRIIMDDGPIREDGGHYSHGLSYCFTQTSLCPFNAGRGDQVTRDIESSQKALFPPFDSRLKYPSHTSHNSLILSLSACSDIEMITSESNEADSETKRQAITALRTKLRDEYKAGTDWKVTRKVRRYDVPNPKTSNTSSTSSPSTSSTSTDQTNYNDTSFFTTSKKLHARGPFTTEKVVGVIDVTARSFVEGFLSWENRGRWENGSFNAGVTVEEIWREDEKEKVKEAVFDEEWGVELSNIPKGMPIAKLLDRAEELERLTKQVIESDPDGPCMRCKVELPPWGASGVEERRVCKCCGIVVCTVCCCKLVYEVFSRRVVKVCGHCYRESSRVRHPKETLDSTPRAIPIEAGTQNSSSATNEKEGLNPSSFINISSMVGESSFKPDGFVGTVGSLSSLPPPPTLTSQTSQQSTTSMGSSITPPLEMYKTPMQSLDCRKTNSNQPSSDISPSTTPPRSSASNPQLDTSIEQRESELDEDNQQGQEPCFSNWDEINPLSTLAEEVERQASLKSSEGDRDSNSVNADSAGQKCKTEPTVDATLEMTKWARCKHCGQRVERTMEEIEAHSEQCHETKIAQKRTFSNEASGSSLKIDEYLGSPSGREVNGKLGGVTIDPELESKSAKIGVARVIYRTSKSPSSNLFSPRECCTLQDSFVDEEGTAYVYETSVVHKGVTGCKGHVTAEVLLLAHIARPDPNDSSRSILSVISQIDPKTASMPSWLGNILPDTSSGNSGAFESLARELEEAKKEHAELMNLDEEEGEDRTTEEGDACLDDFELLAVLGRGGFGKVMQVRHKQNGNVYAMKVLKKAELVRRRQVERTKTERHILEKATGHPFMVSLAYAFQTSAKLYMVMDFVQGGDFFTFLRKVGRMKESWVQLYICEIALALQALHDIDVVYRDLKPENVLLERDGHVKLTDFGLSRSFEIRDALPDDREKGRGAMGFTTRSFCGTEQYMAPEMLLQRGHTKGVDWWCLGLLMHEMMTGRHPFHGGTHYDTLRNMVSRQPTLDGRLSDAARSLLMGLLIKDSGKRYGCSPLGAKELQVHRFFSGLNWNKVMRKEVTAPYVPQVAGAGDTSNFEEIFTKEKAVDSVAVSTTQEKSRGWLGGFFAGVNFQNKATDKESDKKKKKKKKKKKEAENGKNGKRVESLSQFDDFSFQAEGALIDRIGKSSGGNTTTNQEEE</sequence>
<evidence type="ECO:0000259" key="11">
    <source>
        <dbReference type="PROSITE" id="PS51285"/>
    </source>
</evidence>
<dbReference type="FunFam" id="1.10.510.10:FF:000048">
    <property type="entry name" value="Protein kinase C"/>
    <property type="match status" value="1"/>
</dbReference>
<feature type="compositionally biased region" description="Low complexity" evidence="8">
    <location>
        <begin position="544"/>
        <end position="555"/>
    </location>
</feature>
<dbReference type="PROSITE" id="PS50186">
    <property type="entry name" value="DEP"/>
    <property type="match status" value="1"/>
</dbReference>
<feature type="compositionally biased region" description="Basic and acidic residues" evidence="8">
    <location>
        <begin position="1272"/>
        <end position="1284"/>
    </location>
</feature>
<dbReference type="InterPro" id="IPR011011">
    <property type="entry name" value="Znf_FYVE_PHD"/>
</dbReference>
<dbReference type="SMART" id="SM00049">
    <property type="entry name" value="DEP"/>
    <property type="match status" value="1"/>
</dbReference>
<keyword evidence="13" id="KW-1185">Reference proteome</keyword>
<dbReference type="Gene3D" id="3.30.530.20">
    <property type="match status" value="1"/>
</dbReference>
<feature type="domain" description="DEP" evidence="10">
    <location>
        <begin position="44"/>
        <end position="118"/>
    </location>
</feature>
<dbReference type="Gene3D" id="1.10.510.10">
    <property type="entry name" value="Transferase(Phosphotransferase) domain 1"/>
    <property type="match status" value="1"/>
</dbReference>
<dbReference type="InterPro" id="IPR045270">
    <property type="entry name" value="STKc_AGC"/>
</dbReference>
<dbReference type="CDD" id="cd04371">
    <property type="entry name" value="DEP"/>
    <property type="match status" value="1"/>
</dbReference>
<dbReference type="GO" id="GO:0004674">
    <property type="term" value="F:protein serine/threonine kinase activity"/>
    <property type="evidence" value="ECO:0007669"/>
    <property type="project" value="UniProtKB-KW"/>
</dbReference>
<dbReference type="InterPro" id="IPR000961">
    <property type="entry name" value="AGC-kinase_C"/>
</dbReference>
<dbReference type="InterPro" id="IPR036388">
    <property type="entry name" value="WH-like_DNA-bd_sf"/>
</dbReference>
<dbReference type="PROSITE" id="PS00107">
    <property type="entry name" value="PROTEIN_KINASE_ATP"/>
    <property type="match status" value="1"/>
</dbReference>
<dbReference type="InterPro" id="IPR000719">
    <property type="entry name" value="Prot_kinase_dom"/>
</dbReference>
<feature type="domain" description="Protein kinase" evidence="9">
    <location>
        <begin position="914"/>
        <end position="1186"/>
    </location>
</feature>
<keyword evidence="6 7" id="KW-0067">ATP-binding</keyword>
<dbReference type="PROSITE" id="PS51285">
    <property type="entry name" value="AGC_KINASE_CTER"/>
    <property type="match status" value="1"/>
</dbReference>
<keyword evidence="3" id="KW-0808">Transferase</keyword>
<name>A0A9W7BN38_9STRA</name>
<dbReference type="Gene3D" id="1.10.10.10">
    <property type="entry name" value="Winged helix-like DNA-binding domain superfamily/Winged helix DNA-binding domain"/>
    <property type="match status" value="1"/>
</dbReference>
<dbReference type="InterPro" id="IPR000591">
    <property type="entry name" value="DEP_dom"/>
</dbReference>
<comment type="caution">
    <text evidence="12">The sequence shown here is derived from an EMBL/GenBank/DDBJ whole genome shotgun (WGS) entry which is preliminary data.</text>
</comment>
<dbReference type="FunFam" id="3.30.200.20:FF:000537">
    <property type="entry name" value="Non-specific serine/threonine protein kinase"/>
    <property type="match status" value="1"/>
</dbReference>
<dbReference type="InterPro" id="IPR011009">
    <property type="entry name" value="Kinase-like_dom_sf"/>
</dbReference>
<evidence type="ECO:0000259" key="10">
    <source>
        <dbReference type="PROSITE" id="PS50186"/>
    </source>
</evidence>
<dbReference type="SUPFAM" id="SSF46785">
    <property type="entry name" value="Winged helix' DNA-binding domain"/>
    <property type="match status" value="1"/>
</dbReference>
<feature type="region of interest" description="Disordered" evidence="8">
    <location>
        <begin position="264"/>
        <end position="296"/>
    </location>
</feature>
<keyword evidence="1" id="KW-0723">Serine/threonine-protein kinase</keyword>
<evidence type="ECO:0000256" key="4">
    <source>
        <dbReference type="ARBA" id="ARBA00022741"/>
    </source>
</evidence>
<evidence type="ECO:0000256" key="6">
    <source>
        <dbReference type="ARBA" id="ARBA00022840"/>
    </source>
</evidence>
<dbReference type="InterPro" id="IPR036390">
    <property type="entry name" value="WH_DNA-bd_sf"/>
</dbReference>
<evidence type="ECO:0000256" key="7">
    <source>
        <dbReference type="PROSITE-ProRule" id="PRU10141"/>
    </source>
</evidence>
<dbReference type="GO" id="GO:0005524">
    <property type="term" value="F:ATP binding"/>
    <property type="evidence" value="ECO:0007669"/>
    <property type="project" value="UniProtKB-UniRule"/>
</dbReference>
<evidence type="ECO:0000313" key="13">
    <source>
        <dbReference type="Proteomes" id="UP001165085"/>
    </source>
</evidence>
<dbReference type="Gene3D" id="3.30.200.20">
    <property type="entry name" value="Phosphorylase Kinase, domain 1"/>
    <property type="match status" value="1"/>
</dbReference>
<evidence type="ECO:0000256" key="8">
    <source>
        <dbReference type="SAM" id="MobiDB-lite"/>
    </source>
</evidence>
<dbReference type="Pfam" id="PF00069">
    <property type="entry name" value="Pkinase"/>
    <property type="match status" value="1"/>
</dbReference>
<feature type="compositionally biased region" description="Basic and acidic residues" evidence="8">
    <location>
        <begin position="642"/>
        <end position="658"/>
    </location>
</feature>
<dbReference type="CDD" id="cd05123">
    <property type="entry name" value="STKc_AGC"/>
    <property type="match status" value="1"/>
</dbReference>
<dbReference type="SUPFAM" id="SSF56112">
    <property type="entry name" value="Protein kinase-like (PK-like)"/>
    <property type="match status" value="1"/>
</dbReference>
<evidence type="ECO:0000256" key="2">
    <source>
        <dbReference type="ARBA" id="ARBA00022553"/>
    </source>
</evidence>
<dbReference type="OrthoDB" id="193681at2759"/>
<evidence type="ECO:0000256" key="5">
    <source>
        <dbReference type="ARBA" id="ARBA00022777"/>
    </source>
</evidence>
<keyword evidence="5" id="KW-0418">Kinase</keyword>